<reference evidence="2" key="1">
    <citation type="journal article" date="2015" name="Nature">
        <title>Complex archaea that bridge the gap between prokaryotes and eukaryotes.</title>
        <authorList>
            <person name="Spang A."/>
            <person name="Saw J.H."/>
            <person name="Jorgensen S.L."/>
            <person name="Zaremba-Niedzwiedzka K."/>
            <person name="Martijn J."/>
            <person name="Lind A.E."/>
            <person name="van Eijk R."/>
            <person name="Schleper C."/>
            <person name="Guy L."/>
            <person name="Ettema T.J."/>
        </authorList>
    </citation>
    <scope>NUCLEOTIDE SEQUENCE</scope>
</reference>
<name>A0A0F9BDR4_9ZZZZ</name>
<dbReference type="AlphaFoldDB" id="A0A0F9BDR4"/>
<protein>
    <recommendedName>
        <fullName evidence="1">Polymerase/histidinol phosphatase N-terminal domain-containing protein</fullName>
    </recommendedName>
</protein>
<organism evidence="2">
    <name type="scientific">marine sediment metagenome</name>
    <dbReference type="NCBI Taxonomy" id="412755"/>
    <lineage>
        <taxon>unclassified sequences</taxon>
        <taxon>metagenomes</taxon>
        <taxon>ecological metagenomes</taxon>
    </lineage>
</organism>
<proteinExistence type="predicted"/>
<dbReference type="PANTHER" id="PTHR42924:SF3">
    <property type="entry name" value="POLYMERASE_HISTIDINOL PHOSPHATASE N-TERMINAL DOMAIN-CONTAINING PROTEIN"/>
    <property type="match status" value="1"/>
</dbReference>
<dbReference type="SMART" id="SM00481">
    <property type="entry name" value="POLIIIAc"/>
    <property type="match status" value="1"/>
</dbReference>
<dbReference type="Gene3D" id="3.20.20.140">
    <property type="entry name" value="Metal-dependent hydrolases"/>
    <property type="match status" value="1"/>
</dbReference>
<gene>
    <name evidence="2" type="ORF">LCGC14_2802200</name>
</gene>
<dbReference type="InterPro" id="IPR016195">
    <property type="entry name" value="Pol/histidinol_Pase-like"/>
</dbReference>
<evidence type="ECO:0000259" key="1">
    <source>
        <dbReference type="SMART" id="SM00481"/>
    </source>
</evidence>
<dbReference type="PANTHER" id="PTHR42924">
    <property type="entry name" value="EXONUCLEASE"/>
    <property type="match status" value="1"/>
</dbReference>
<dbReference type="Gene3D" id="1.10.150.650">
    <property type="match status" value="1"/>
</dbReference>
<dbReference type="GO" id="GO:0004534">
    <property type="term" value="F:5'-3' RNA exonuclease activity"/>
    <property type="evidence" value="ECO:0007669"/>
    <property type="project" value="TreeGrafter"/>
</dbReference>
<feature type="domain" description="Polymerase/histidinol phosphatase N-terminal" evidence="1">
    <location>
        <begin position="3"/>
        <end position="69"/>
    </location>
</feature>
<dbReference type="InterPro" id="IPR004013">
    <property type="entry name" value="PHP_dom"/>
</dbReference>
<sequence length="262" mass="29796">MKIDLHIHTRTGSDGNLSIEEIFKEAKKRNIDLISITDHDSIDGQERAAALAREYGMDYIPGIELNVTFEFPGSKSISLDFLGYQYDIGSQALTNKLQLIREHRETRARQILENLNVEFDKENIPIFTEEDLKNIQARVDGVFGRPHIANYLIAKGIVRDKQEAFDKYLVKCDVAKYPLSLAEASELVRNAGGILILAHPNDPNRTSLVSITPDLEEQARIIEQYMLDLVKLLKEDNFDVNVDSVKAYSLHPDDAIWLEDKK</sequence>
<dbReference type="InterPro" id="IPR052018">
    <property type="entry name" value="PHP_domain"/>
</dbReference>
<accession>A0A0F9BDR4</accession>
<evidence type="ECO:0000313" key="2">
    <source>
        <dbReference type="EMBL" id="KKK82556.1"/>
    </source>
</evidence>
<dbReference type="GO" id="GO:0035312">
    <property type="term" value="F:5'-3' DNA exonuclease activity"/>
    <property type="evidence" value="ECO:0007669"/>
    <property type="project" value="TreeGrafter"/>
</dbReference>
<dbReference type="EMBL" id="LAZR01052616">
    <property type="protein sequence ID" value="KKK82556.1"/>
    <property type="molecule type" value="Genomic_DNA"/>
</dbReference>
<dbReference type="SUPFAM" id="SSF89550">
    <property type="entry name" value="PHP domain-like"/>
    <property type="match status" value="1"/>
</dbReference>
<dbReference type="InterPro" id="IPR003141">
    <property type="entry name" value="Pol/His_phosphatase_N"/>
</dbReference>
<dbReference type="Pfam" id="PF02811">
    <property type="entry name" value="PHP"/>
    <property type="match status" value="1"/>
</dbReference>
<comment type="caution">
    <text evidence="2">The sequence shown here is derived from an EMBL/GenBank/DDBJ whole genome shotgun (WGS) entry which is preliminary data.</text>
</comment>